<evidence type="ECO:0000313" key="2">
    <source>
        <dbReference type="EMBL" id="EYC06299.1"/>
    </source>
</evidence>
<sequence>MRAAVLRPMYSLDERGSYRQQRKRRAGISGGSVAALPRSGGPLAFAGGDSGCSSAGVATGGRGPTLGGRSPQSSFDSNTDVAQISMNWMRMNGLGQGSFRPLLTGNPAVAKSTTNLGRVSSLRKMHAISSLEDRVPPHRYDTFDAAANISSKSTAIG</sequence>
<name>A0A016TTD1_9BILA</name>
<dbReference type="EMBL" id="JARK01001413">
    <property type="protein sequence ID" value="EYC06299.1"/>
    <property type="molecule type" value="Genomic_DNA"/>
</dbReference>
<dbReference type="AlphaFoldDB" id="A0A016TTD1"/>
<feature type="region of interest" description="Disordered" evidence="1">
    <location>
        <begin position="53"/>
        <end position="78"/>
    </location>
</feature>
<accession>A0A016TTD1</accession>
<reference evidence="3" key="1">
    <citation type="journal article" date="2015" name="Nat. Genet.">
        <title>The genome and transcriptome of the zoonotic hookworm Ancylostoma ceylanicum identify infection-specific gene families.</title>
        <authorList>
            <person name="Schwarz E.M."/>
            <person name="Hu Y."/>
            <person name="Antoshechkin I."/>
            <person name="Miller M.M."/>
            <person name="Sternberg P.W."/>
            <person name="Aroian R.V."/>
        </authorList>
    </citation>
    <scope>NUCLEOTIDE SEQUENCE</scope>
    <source>
        <strain evidence="3">HY135</strain>
    </source>
</reference>
<dbReference type="OrthoDB" id="5790186at2759"/>
<gene>
    <name evidence="2" type="primary">Acey_s0077.g1131</name>
    <name evidence="2" type="ORF">Y032_0077g1131</name>
</gene>
<protein>
    <submittedName>
        <fullName evidence="2">Uncharacterized protein</fullName>
    </submittedName>
</protein>
<comment type="caution">
    <text evidence="2">The sequence shown here is derived from an EMBL/GenBank/DDBJ whole genome shotgun (WGS) entry which is preliminary data.</text>
</comment>
<organism evidence="2 3">
    <name type="scientific">Ancylostoma ceylanicum</name>
    <dbReference type="NCBI Taxonomy" id="53326"/>
    <lineage>
        <taxon>Eukaryota</taxon>
        <taxon>Metazoa</taxon>
        <taxon>Ecdysozoa</taxon>
        <taxon>Nematoda</taxon>
        <taxon>Chromadorea</taxon>
        <taxon>Rhabditida</taxon>
        <taxon>Rhabditina</taxon>
        <taxon>Rhabditomorpha</taxon>
        <taxon>Strongyloidea</taxon>
        <taxon>Ancylostomatidae</taxon>
        <taxon>Ancylostomatinae</taxon>
        <taxon>Ancylostoma</taxon>
    </lineage>
</organism>
<keyword evidence="3" id="KW-1185">Reference proteome</keyword>
<evidence type="ECO:0000313" key="3">
    <source>
        <dbReference type="Proteomes" id="UP000024635"/>
    </source>
</evidence>
<dbReference type="STRING" id="53326.A0A016TTD1"/>
<dbReference type="Proteomes" id="UP000024635">
    <property type="component" value="Unassembled WGS sequence"/>
</dbReference>
<proteinExistence type="predicted"/>
<evidence type="ECO:0000256" key="1">
    <source>
        <dbReference type="SAM" id="MobiDB-lite"/>
    </source>
</evidence>